<feature type="region of interest" description="Disordered" evidence="9">
    <location>
        <begin position="443"/>
        <end position="467"/>
    </location>
</feature>
<dbReference type="EMBL" id="MSRR01000003">
    <property type="protein sequence ID" value="OMG38574.1"/>
    <property type="molecule type" value="Genomic_DNA"/>
</dbReference>
<keyword evidence="8" id="KW-0902">Two-component regulatory system</keyword>
<evidence type="ECO:0000313" key="12">
    <source>
        <dbReference type="EMBL" id="OMG38574.1"/>
    </source>
</evidence>
<dbReference type="PANTHER" id="PTHR24421">
    <property type="entry name" value="NITRATE/NITRITE SENSOR PROTEIN NARX-RELATED"/>
    <property type="match status" value="1"/>
</dbReference>
<dbReference type="EC" id="2.7.13.3" evidence="2"/>
<evidence type="ECO:0000256" key="8">
    <source>
        <dbReference type="ARBA" id="ARBA00023012"/>
    </source>
</evidence>
<keyword evidence="3" id="KW-0597">Phosphoprotein</keyword>
<gene>
    <name evidence="12" type="ORF">BKH33_02065</name>
</gene>
<dbReference type="Gene3D" id="3.30.565.10">
    <property type="entry name" value="Histidine kinase-like ATPase, C-terminal domain"/>
    <property type="match status" value="1"/>
</dbReference>
<evidence type="ECO:0000256" key="2">
    <source>
        <dbReference type="ARBA" id="ARBA00012438"/>
    </source>
</evidence>
<name>A0A854D8D7_ACTNA</name>
<evidence type="ECO:0000313" key="13">
    <source>
        <dbReference type="Proteomes" id="UP000187035"/>
    </source>
</evidence>
<dbReference type="InterPro" id="IPR011712">
    <property type="entry name" value="Sig_transdc_His_kin_sub3_dim/P"/>
</dbReference>
<dbReference type="GeneID" id="64256713"/>
<dbReference type="RefSeq" id="WP_076142473.1">
    <property type="nucleotide sequence ID" value="NZ_CP066049.1"/>
</dbReference>
<dbReference type="GO" id="GO:0005524">
    <property type="term" value="F:ATP binding"/>
    <property type="evidence" value="ECO:0007669"/>
    <property type="project" value="UniProtKB-KW"/>
</dbReference>
<keyword evidence="7" id="KW-0067">ATP-binding</keyword>
<feature type="transmembrane region" description="Helical" evidence="10">
    <location>
        <begin position="66"/>
        <end position="88"/>
    </location>
</feature>
<evidence type="ECO:0000256" key="7">
    <source>
        <dbReference type="ARBA" id="ARBA00022840"/>
    </source>
</evidence>
<evidence type="ECO:0000256" key="4">
    <source>
        <dbReference type="ARBA" id="ARBA00022679"/>
    </source>
</evidence>
<dbReference type="InterPro" id="IPR036890">
    <property type="entry name" value="HATPase_C_sf"/>
</dbReference>
<feature type="transmembrane region" description="Helical" evidence="10">
    <location>
        <begin position="188"/>
        <end position="210"/>
    </location>
</feature>
<feature type="transmembrane region" description="Helical" evidence="10">
    <location>
        <begin position="149"/>
        <end position="168"/>
    </location>
</feature>
<dbReference type="InterPro" id="IPR050482">
    <property type="entry name" value="Sensor_HK_TwoCompSys"/>
</dbReference>
<proteinExistence type="predicted"/>
<evidence type="ECO:0000259" key="11">
    <source>
        <dbReference type="Pfam" id="PF07730"/>
    </source>
</evidence>
<evidence type="ECO:0000256" key="5">
    <source>
        <dbReference type="ARBA" id="ARBA00022741"/>
    </source>
</evidence>
<keyword evidence="10" id="KW-0472">Membrane</keyword>
<evidence type="ECO:0000256" key="6">
    <source>
        <dbReference type="ARBA" id="ARBA00022777"/>
    </source>
</evidence>
<keyword evidence="4" id="KW-0808">Transferase</keyword>
<keyword evidence="6 12" id="KW-0418">Kinase</keyword>
<keyword evidence="5" id="KW-0547">Nucleotide-binding</keyword>
<evidence type="ECO:0000256" key="9">
    <source>
        <dbReference type="SAM" id="MobiDB-lite"/>
    </source>
</evidence>
<dbReference type="GO" id="GO:0000155">
    <property type="term" value="F:phosphorelay sensor kinase activity"/>
    <property type="evidence" value="ECO:0007669"/>
    <property type="project" value="InterPro"/>
</dbReference>
<accession>A0A854D8D7</accession>
<feature type="transmembrane region" description="Helical" evidence="10">
    <location>
        <begin position="119"/>
        <end position="137"/>
    </location>
</feature>
<dbReference type="Gene3D" id="1.20.5.1930">
    <property type="match status" value="1"/>
</dbReference>
<keyword evidence="10" id="KW-1133">Transmembrane helix</keyword>
<evidence type="ECO:0000256" key="1">
    <source>
        <dbReference type="ARBA" id="ARBA00000085"/>
    </source>
</evidence>
<dbReference type="GO" id="GO:0046983">
    <property type="term" value="F:protein dimerization activity"/>
    <property type="evidence" value="ECO:0007669"/>
    <property type="project" value="InterPro"/>
</dbReference>
<keyword evidence="10" id="KW-0812">Transmembrane</keyword>
<dbReference type="Pfam" id="PF07730">
    <property type="entry name" value="HisKA_3"/>
    <property type="match status" value="1"/>
</dbReference>
<feature type="transmembrane region" description="Helical" evidence="10">
    <location>
        <begin position="42"/>
        <end position="60"/>
    </location>
</feature>
<feature type="transmembrane region" description="Helical" evidence="10">
    <location>
        <begin position="95"/>
        <end position="113"/>
    </location>
</feature>
<evidence type="ECO:0000256" key="3">
    <source>
        <dbReference type="ARBA" id="ARBA00022553"/>
    </source>
</evidence>
<organism evidence="12 13">
    <name type="scientific">Actinomyces naeslundii</name>
    <dbReference type="NCBI Taxonomy" id="1655"/>
    <lineage>
        <taxon>Bacteria</taxon>
        <taxon>Bacillati</taxon>
        <taxon>Actinomycetota</taxon>
        <taxon>Actinomycetes</taxon>
        <taxon>Actinomycetales</taxon>
        <taxon>Actinomycetaceae</taxon>
        <taxon>Actinomyces</taxon>
    </lineage>
</organism>
<comment type="caution">
    <text evidence="12">The sequence shown here is derived from an EMBL/GenBank/DDBJ whole genome shotgun (WGS) entry which is preliminary data.</text>
</comment>
<reference evidence="12 13" key="1">
    <citation type="submission" date="2016-12" db="EMBL/GenBank/DDBJ databases">
        <title>Genomic comparison of strains in the 'Actinomyces naeslundii' group.</title>
        <authorList>
            <person name="Mughal S.R."/>
            <person name="Do T."/>
            <person name="Gilbert S.C."/>
            <person name="Witherden E.A."/>
            <person name="Didelot X."/>
            <person name="Beighton D."/>
        </authorList>
    </citation>
    <scope>NUCLEOTIDE SEQUENCE [LARGE SCALE GENOMIC DNA]</scope>
    <source>
        <strain evidence="12 13">NCTC 10301</strain>
    </source>
</reference>
<dbReference type="AlphaFoldDB" id="A0A854D8D7"/>
<dbReference type="Proteomes" id="UP000187035">
    <property type="component" value="Unassembled WGS sequence"/>
</dbReference>
<feature type="domain" description="Signal transduction histidine kinase subgroup 3 dimerisation and phosphoacceptor" evidence="11">
    <location>
        <begin position="235"/>
        <end position="298"/>
    </location>
</feature>
<protein>
    <recommendedName>
        <fullName evidence="2">histidine kinase</fullName>
        <ecNumber evidence="2">2.7.13.3</ecNumber>
    </recommendedName>
</protein>
<dbReference type="PANTHER" id="PTHR24421:SF10">
    <property type="entry name" value="NITRATE_NITRITE SENSOR PROTEIN NARQ"/>
    <property type="match status" value="1"/>
</dbReference>
<dbReference type="GO" id="GO:0016020">
    <property type="term" value="C:membrane"/>
    <property type="evidence" value="ECO:0007669"/>
    <property type="project" value="InterPro"/>
</dbReference>
<sequence>MADLSAPVDEAVLPLATNLSAAYDWRARLRTVPTRGSRWSRYAVPVVDVALGAVFLIFALESATFILRFGAYAVYVADFALCLALALVQFGRLRFLRVSFIATYALLAAYAILVVLSPVNIGLNPIIATAVTGLYTVTRWEPDRRWGTAALLLALAGALVNPVTLASYSRAHGSSADPTAGSGWDGTILLIRTLTSLVFVGAVVLTYLLASSRRRIAENQARDVGIAAAQAVAAERLSLARELHDLVGHSLTTIKVQAATGLALGGEERLRSTLTTVRDTADDSLTSVRRLVSVLRSDAGDITPLADLRTIPVLIETTRGSGARINAVLPGPGVLERCNEGWSAIQRLTLVRLVGEALTNAVRHGSGQIELSLMLTPSSCHLHVSNPVSETVEHSLFGGSGLVGLEERLRLVGGTMSHGVQHDDEGSSFFILDVDFPVVPLELPASATDPDQNSGEMTGETGLGDSR</sequence>
<evidence type="ECO:0000256" key="10">
    <source>
        <dbReference type="SAM" id="Phobius"/>
    </source>
</evidence>
<comment type="catalytic activity">
    <reaction evidence="1">
        <text>ATP + protein L-histidine = ADP + protein N-phospho-L-histidine.</text>
        <dbReference type="EC" id="2.7.13.3"/>
    </reaction>
</comment>